<name>G4CL23_9NEIS</name>
<dbReference type="HOGENOM" id="CLU_3254586_0_0_4"/>
<comment type="caution">
    <text evidence="1">The sequence shown here is derived from an EMBL/GenBank/DDBJ whole genome shotgun (WGS) entry which is preliminary data.</text>
</comment>
<evidence type="ECO:0000313" key="1">
    <source>
        <dbReference type="EMBL" id="EGY51457.1"/>
    </source>
</evidence>
<reference evidence="1 2" key="1">
    <citation type="submission" date="2011-05" db="EMBL/GenBank/DDBJ databases">
        <authorList>
            <person name="Muzny D."/>
            <person name="Qin X."/>
            <person name="Deng J."/>
            <person name="Jiang H."/>
            <person name="Liu Y."/>
            <person name="Qu J."/>
            <person name="Song X.-Z."/>
            <person name="Zhang L."/>
            <person name="Thornton R."/>
            <person name="Coyle M."/>
            <person name="Francisco L."/>
            <person name="Jackson L."/>
            <person name="Javaid M."/>
            <person name="Korchina V."/>
            <person name="Kovar C."/>
            <person name="Mata R."/>
            <person name="Mathew T."/>
            <person name="Ngo R."/>
            <person name="Nguyen L."/>
            <person name="Nguyen N."/>
            <person name="Okwuonu G."/>
            <person name="Ongeri F."/>
            <person name="Pham C."/>
            <person name="Simmons D."/>
            <person name="Wilczek-Boney K."/>
            <person name="Hale W."/>
            <person name="Jakkamsetti A."/>
            <person name="Pham P."/>
            <person name="Ruth R."/>
            <person name="San Lucas F."/>
            <person name="Warren J."/>
            <person name="Zhang J."/>
            <person name="Zhao Z."/>
            <person name="Zhou C."/>
            <person name="Zhu D."/>
            <person name="Lee S."/>
            <person name="Bess C."/>
            <person name="Blankenburg K."/>
            <person name="Forbes L."/>
            <person name="Fu Q."/>
            <person name="Gubbala S."/>
            <person name="Hirani K."/>
            <person name="Jayaseelan J.C."/>
            <person name="Lara F."/>
            <person name="Munidasa M."/>
            <person name="Palculict T."/>
            <person name="Patil S."/>
            <person name="Pu L.-L."/>
            <person name="Saada N."/>
            <person name="Tang L."/>
            <person name="Weissenberger G."/>
            <person name="Zhu Y."/>
            <person name="Hemphill L."/>
            <person name="Shang Y."/>
            <person name="Youmans B."/>
            <person name="Ayvaz T."/>
            <person name="Ross M."/>
            <person name="Santibanez J."/>
            <person name="Aqrawi P."/>
            <person name="Gross S."/>
            <person name="Joshi V."/>
            <person name="Fowler G."/>
            <person name="Nazareth L."/>
            <person name="Reid J."/>
            <person name="Worley K."/>
            <person name="Petrosino J."/>
            <person name="Highlander S."/>
            <person name="Gibbs R."/>
        </authorList>
    </citation>
    <scope>NUCLEOTIDE SEQUENCE [LARGE SCALE GENOMIC DNA]</scope>
    <source>
        <strain evidence="1 2">871</strain>
    </source>
</reference>
<gene>
    <name evidence="1" type="ORF">HMPREF9371_2314</name>
</gene>
<protein>
    <submittedName>
        <fullName evidence="1">Uncharacterized protein</fullName>
    </submittedName>
</protein>
<organism evidence="1 2">
    <name type="scientific">Neisseria shayeganii 871</name>
    <dbReference type="NCBI Taxonomy" id="1032488"/>
    <lineage>
        <taxon>Bacteria</taxon>
        <taxon>Pseudomonadati</taxon>
        <taxon>Pseudomonadota</taxon>
        <taxon>Betaproteobacteria</taxon>
        <taxon>Neisseriales</taxon>
        <taxon>Neisseriaceae</taxon>
        <taxon>Neisseria</taxon>
    </lineage>
</organism>
<accession>G4CL23</accession>
<dbReference type="AlphaFoldDB" id="G4CL23"/>
<evidence type="ECO:0000313" key="2">
    <source>
        <dbReference type="Proteomes" id="UP000003019"/>
    </source>
</evidence>
<keyword evidence="2" id="KW-1185">Reference proteome</keyword>
<dbReference type="EMBL" id="AGAY01000077">
    <property type="protein sequence ID" value="EGY51457.1"/>
    <property type="molecule type" value="Genomic_DNA"/>
</dbReference>
<proteinExistence type="predicted"/>
<sequence length="42" mass="5043">MVHICFFEWHLFDAEPVYLDTSQLECRISWQRWSVSNIGINA</sequence>
<dbReference type="Proteomes" id="UP000003019">
    <property type="component" value="Unassembled WGS sequence"/>
</dbReference>